<dbReference type="Gene3D" id="3.10.450.50">
    <property type="match status" value="1"/>
</dbReference>
<dbReference type="EMBL" id="JBHUFU010000019">
    <property type="protein sequence ID" value="MFD1832736.1"/>
    <property type="molecule type" value="Genomic_DNA"/>
</dbReference>
<gene>
    <name evidence="2" type="ORF">ACFSJS_24280</name>
</gene>
<sequence>MTTNTATATAPAEVADLPQRIIAAWAAHDAEAFGAAFTEDGTMILPGVHQKGRDAITAFMATAFAGPYKGTRVTGRPVDVRLLGDETAIMITEGGVLAPGETEVSSERAVRASWLAVKRNGEWLLAAYQNSPR</sequence>
<dbReference type="Pfam" id="PF14534">
    <property type="entry name" value="DUF4440"/>
    <property type="match status" value="1"/>
</dbReference>
<reference evidence="3" key="1">
    <citation type="journal article" date="2019" name="Int. J. Syst. Evol. Microbiol.">
        <title>The Global Catalogue of Microorganisms (GCM) 10K type strain sequencing project: providing services to taxonomists for standard genome sequencing and annotation.</title>
        <authorList>
            <consortium name="The Broad Institute Genomics Platform"/>
            <consortium name="The Broad Institute Genome Sequencing Center for Infectious Disease"/>
            <person name="Wu L."/>
            <person name="Ma J."/>
        </authorList>
    </citation>
    <scope>NUCLEOTIDE SEQUENCE [LARGE SCALE GENOMIC DNA]</scope>
    <source>
        <strain evidence="3">CGMCC 4.7455</strain>
    </source>
</reference>
<dbReference type="InterPro" id="IPR011944">
    <property type="entry name" value="Steroid_delta5-4_isomerase"/>
</dbReference>
<accession>A0ABW4PPQ8</accession>
<protein>
    <submittedName>
        <fullName evidence="2">SgcJ/EcaC family oxidoreductase</fullName>
    </submittedName>
</protein>
<dbReference type="RefSeq" id="WP_380903934.1">
    <property type="nucleotide sequence ID" value="NZ_JBHUFU010000019.1"/>
</dbReference>
<dbReference type="Proteomes" id="UP001597365">
    <property type="component" value="Unassembled WGS sequence"/>
</dbReference>
<evidence type="ECO:0000313" key="2">
    <source>
        <dbReference type="EMBL" id="MFD1832736.1"/>
    </source>
</evidence>
<dbReference type="InterPro" id="IPR032710">
    <property type="entry name" value="NTF2-like_dom_sf"/>
</dbReference>
<name>A0ABW4PPQ8_9ACTN</name>
<organism evidence="2 3">
    <name type="scientific">Streptomyces desertarenae</name>
    <dbReference type="NCBI Taxonomy" id="2666184"/>
    <lineage>
        <taxon>Bacteria</taxon>
        <taxon>Bacillati</taxon>
        <taxon>Actinomycetota</taxon>
        <taxon>Actinomycetes</taxon>
        <taxon>Kitasatosporales</taxon>
        <taxon>Streptomycetaceae</taxon>
        <taxon>Streptomyces</taxon>
    </lineage>
</organism>
<keyword evidence="3" id="KW-1185">Reference proteome</keyword>
<dbReference type="NCBIfam" id="TIGR02246">
    <property type="entry name" value="SgcJ/EcaC family oxidoreductase"/>
    <property type="match status" value="1"/>
</dbReference>
<comment type="caution">
    <text evidence="2">The sequence shown here is derived from an EMBL/GenBank/DDBJ whole genome shotgun (WGS) entry which is preliminary data.</text>
</comment>
<evidence type="ECO:0000313" key="3">
    <source>
        <dbReference type="Proteomes" id="UP001597365"/>
    </source>
</evidence>
<evidence type="ECO:0000259" key="1">
    <source>
        <dbReference type="Pfam" id="PF14534"/>
    </source>
</evidence>
<proteinExistence type="predicted"/>
<dbReference type="SUPFAM" id="SSF54427">
    <property type="entry name" value="NTF2-like"/>
    <property type="match status" value="1"/>
</dbReference>
<dbReference type="InterPro" id="IPR027843">
    <property type="entry name" value="DUF4440"/>
</dbReference>
<feature type="domain" description="DUF4440" evidence="1">
    <location>
        <begin position="17"/>
        <end position="125"/>
    </location>
</feature>